<dbReference type="InterPro" id="IPR036527">
    <property type="entry name" value="SCP2_sterol-bd_dom_sf"/>
</dbReference>
<dbReference type="RefSeq" id="WP_281873572.1">
    <property type="nucleotide sequence ID" value="NZ_AP026976.1"/>
</dbReference>
<dbReference type="EMBL" id="AP026978">
    <property type="protein sequence ID" value="BDU00680.1"/>
    <property type="molecule type" value="Genomic_DNA"/>
</dbReference>
<evidence type="ECO:0000256" key="3">
    <source>
        <dbReference type="ARBA" id="ARBA00023163"/>
    </source>
</evidence>
<accession>A0ABM8D0B4</accession>
<dbReference type="SUPFAM" id="SSF55718">
    <property type="entry name" value="SCP-like"/>
    <property type="match status" value="1"/>
</dbReference>
<dbReference type="InterPro" id="IPR002577">
    <property type="entry name" value="HTH_HxlR"/>
</dbReference>
<feature type="domain" description="HTH hxlR-type" evidence="4">
    <location>
        <begin position="12"/>
        <end position="103"/>
    </location>
</feature>
<dbReference type="InterPro" id="IPR036388">
    <property type="entry name" value="WH-like_DNA-bd_sf"/>
</dbReference>
<evidence type="ECO:0000313" key="6">
    <source>
        <dbReference type="Proteomes" id="UP001317870"/>
    </source>
</evidence>
<keyword evidence="6" id="KW-1185">Reference proteome</keyword>
<dbReference type="Gene3D" id="1.10.10.10">
    <property type="entry name" value="Winged helix-like DNA-binding domain superfamily/Winged helix DNA-binding domain"/>
    <property type="match status" value="1"/>
</dbReference>
<gene>
    <name evidence="5" type="ORF">IFM12276_37080</name>
</gene>
<organism evidence="5 6">
    <name type="scientific">Nocardia sputorum</name>
    <dbReference type="NCBI Taxonomy" id="2984338"/>
    <lineage>
        <taxon>Bacteria</taxon>
        <taxon>Bacillati</taxon>
        <taxon>Actinomycetota</taxon>
        <taxon>Actinomycetes</taxon>
        <taxon>Mycobacteriales</taxon>
        <taxon>Nocardiaceae</taxon>
        <taxon>Nocardia</taxon>
    </lineage>
</organism>
<dbReference type="InterPro" id="IPR036390">
    <property type="entry name" value="WH_DNA-bd_sf"/>
</dbReference>
<dbReference type="Gene3D" id="3.30.1050.10">
    <property type="entry name" value="SCP2 sterol-binding domain"/>
    <property type="match status" value="1"/>
</dbReference>
<name>A0ABM8D0B4_9NOCA</name>
<evidence type="ECO:0000256" key="2">
    <source>
        <dbReference type="ARBA" id="ARBA00023125"/>
    </source>
</evidence>
<keyword evidence="1" id="KW-0805">Transcription regulation</keyword>
<dbReference type="SUPFAM" id="SSF46785">
    <property type="entry name" value="Winged helix' DNA-binding domain"/>
    <property type="match status" value="1"/>
</dbReference>
<proteinExistence type="predicted"/>
<evidence type="ECO:0000256" key="1">
    <source>
        <dbReference type="ARBA" id="ARBA00023015"/>
    </source>
</evidence>
<evidence type="ECO:0000313" key="5">
    <source>
        <dbReference type="EMBL" id="BDU00680.1"/>
    </source>
</evidence>
<dbReference type="Pfam" id="PF01638">
    <property type="entry name" value="HxlR"/>
    <property type="match status" value="1"/>
</dbReference>
<dbReference type="PANTHER" id="PTHR33204">
    <property type="entry name" value="TRANSCRIPTIONAL REGULATOR, MARR FAMILY"/>
    <property type="match status" value="1"/>
</dbReference>
<reference evidence="5 6" key="1">
    <citation type="submission" date="2022-11" db="EMBL/GenBank/DDBJ databases">
        <title>Genome Sequencing of Nocardia sp. ON39_IFM12276 and assembly.</title>
        <authorList>
            <person name="Shimojima M."/>
            <person name="Toyokawa M."/>
            <person name="Uesaka K."/>
        </authorList>
    </citation>
    <scope>NUCLEOTIDE SEQUENCE [LARGE SCALE GENOMIC DNA]</scope>
    <source>
        <strain evidence="5 6">IFM 12276</strain>
    </source>
</reference>
<protein>
    <submittedName>
        <fullName evidence="5">Transcriptional regulator</fullName>
    </submittedName>
</protein>
<keyword evidence="2" id="KW-0238">DNA-binding</keyword>
<dbReference type="PROSITE" id="PS51118">
    <property type="entry name" value="HTH_HXLR"/>
    <property type="match status" value="1"/>
</dbReference>
<dbReference type="Proteomes" id="UP001317870">
    <property type="component" value="Chromosome"/>
</dbReference>
<evidence type="ECO:0000259" key="4">
    <source>
        <dbReference type="PROSITE" id="PS51118"/>
    </source>
</evidence>
<dbReference type="PANTHER" id="PTHR33204:SF18">
    <property type="entry name" value="TRANSCRIPTIONAL REGULATORY PROTEIN"/>
    <property type="match status" value="1"/>
</dbReference>
<keyword evidence="3" id="KW-0804">Transcription</keyword>
<sequence>MTTPPPSYGQYCPISRALDLVGERWSLLILRDLLLGTTRFNDLARGLPGLSRSLLAKRLRQFERAGLVERPAGEYLLTDAGRELEPILFGLGEWGARWSFGAPRADERDPALLAWWMHTRVDTSSFPGRRHVLLVRFTDDSRRFWIVVEAGVPSVCESDPGYPVDVAIGADVASLYQVWLGRLPLAHALRTGRVTFTGPPALTRRMPSVLRLSPVAGYVDTSHKGATARRAS</sequence>